<dbReference type="InterPro" id="IPR036259">
    <property type="entry name" value="MFS_trans_sf"/>
</dbReference>
<evidence type="ECO:0000313" key="7">
    <source>
        <dbReference type="EMBL" id="KRL90499.1"/>
    </source>
</evidence>
<keyword evidence="8" id="KW-1185">Reference proteome</keyword>
<keyword evidence="2" id="KW-1003">Cell membrane</keyword>
<organism evidence="7 8">
    <name type="scientific">Lactobacillus kalixensis DSM 16043</name>
    <dbReference type="NCBI Taxonomy" id="1423763"/>
    <lineage>
        <taxon>Bacteria</taxon>
        <taxon>Bacillati</taxon>
        <taxon>Bacillota</taxon>
        <taxon>Bacilli</taxon>
        <taxon>Lactobacillales</taxon>
        <taxon>Lactobacillaceae</taxon>
        <taxon>Lactobacillus</taxon>
    </lineage>
</organism>
<dbReference type="EMBL" id="AZFM01000009">
    <property type="protein sequence ID" value="KRL90499.1"/>
    <property type="molecule type" value="Genomic_DNA"/>
</dbReference>
<dbReference type="InterPro" id="IPR011701">
    <property type="entry name" value="MFS"/>
</dbReference>
<dbReference type="Proteomes" id="UP000051036">
    <property type="component" value="Unassembled WGS sequence"/>
</dbReference>
<feature type="transmembrane region" description="Helical" evidence="6">
    <location>
        <begin position="386"/>
        <end position="409"/>
    </location>
</feature>
<dbReference type="PANTHER" id="PTHR23513:SF6">
    <property type="entry name" value="MAJOR FACILITATOR SUPERFAMILY ASSOCIATED DOMAIN-CONTAINING PROTEIN"/>
    <property type="match status" value="1"/>
</dbReference>
<dbReference type="STRING" id="1423763.FC46_GL001944"/>
<proteinExistence type="predicted"/>
<dbReference type="GO" id="GO:0022857">
    <property type="term" value="F:transmembrane transporter activity"/>
    <property type="evidence" value="ECO:0007669"/>
    <property type="project" value="InterPro"/>
</dbReference>
<evidence type="ECO:0000256" key="6">
    <source>
        <dbReference type="SAM" id="Phobius"/>
    </source>
</evidence>
<feature type="transmembrane region" description="Helical" evidence="6">
    <location>
        <begin position="361"/>
        <end position="380"/>
    </location>
</feature>
<feature type="transmembrane region" description="Helical" evidence="6">
    <location>
        <begin position="267"/>
        <end position="289"/>
    </location>
</feature>
<gene>
    <name evidence="7" type="ORF">FC46_GL001944</name>
</gene>
<comment type="subcellular location">
    <subcellularLocation>
        <location evidence="1">Cell membrane</location>
        <topology evidence="1">Multi-pass membrane protein</topology>
    </subcellularLocation>
</comment>
<dbReference type="PATRIC" id="fig|1423763.3.peg.1987"/>
<feature type="transmembrane region" description="Helical" evidence="6">
    <location>
        <begin position="12"/>
        <end position="33"/>
    </location>
</feature>
<feature type="transmembrane region" description="Helical" evidence="6">
    <location>
        <begin position="78"/>
        <end position="98"/>
    </location>
</feature>
<reference evidence="7 8" key="1">
    <citation type="journal article" date="2015" name="Genome Announc.">
        <title>Expanding the biotechnology potential of lactobacilli through comparative genomics of 213 strains and associated genera.</title>
        <authorList>
            <person name="Sun Z."/>
            <person name="Harris H.M."/>
            <person name="McCann A."/>
            <person name="Guo C."/>
            <person name="Argimon S."/>
            <person name="Zhang W."/>
            <person name="Yang X."/>
            <person name="Jeffery I.B."/>
            <person name="Cooney J.C."/>
            <person name="Kagawa T.F."/>
            <person name="Liu W."/>
            <person name="Song Y."/>
            <person name="Salvetti E."/>
            <person name="Wrobel A."/>
            <person name="Rasinkangas P."/>
            <person name="Parkhill J."/>
            <person name="Rea M.C."/>
            <person name="O'Sullivan O."/>
            <person name="Ritari J."/>
            <person name="Douillard F.P."/>
            <person name="Paul Ross R."/>
            <person name="Yang R."/>
            <person name="Briner A.E."/>
            <person name="Felis G.E."/>
            <person name="de Vos W.M."/>
            <person name="Barrangou R."/>
            <person name="Klaenhammer T.R."/>
            <person name="Caufield P.W."/>
            <person name="Cui Y."/>
            <person name="Zhang H."/>
            <person name="O'Toole P.W."/>
        </authorList>
    </citation>
    <scope>NUCLEOTIDE SEQUENCE [LARGE SCALE GENOMIC DNA]</scope>
    <source>
        <strain evidence="7 8">DSM 16043</strain>
    </source>
</reference>
<dbReference type="Pfam" id="PF07690">
    <property type="entry name" value="MFS_1"/>
    <property type="match status" value="1"/>
</dbReference>
<accession>A0A0R1UH68</accession>
<dbReference type="PANTHER" id="PTHR23513">
    <property type="entry name" value="INTEGRAL MEMBRANE EFFLUX PROTEIN-RELATED"/>
    <property type="match status" value="1"/>
</dbReference>
<evidence type="ECO:0000256" key="5">
    <source>
        <dbReference type="ARBA" id="ARBA00023136"/>
    </source>
</evidence>
<evidence type="ECO:0000313" key="8">
    <source>
        <dbReference type="Proteomes" id="UP000051036"/>
    </source>
</evidence>
<evidence type="ECO:0000256" key="2">
    <source>
        <dbReference type="ARBA" id="ARBA00022475"/>
    </source>
</evidence>
<feature type="transmembrane region" description="Helical" evidence="6">
    <location>
        <begin position="322"/>
        <end position="340"/>
    </location>
</feature>
<dbReference type="SUPFAM" id="SSF103473">
    <property type="entry name" value="MFS general substrate transporter"/>
    <property type="match status" value="1"/>
</dbReference>
<protein>
    <submittedName>
        <fullName evidence="7">Major facilitator superfamily transporter permease</fullName>
    </submittedName>
</protein>
<evidence type="ECO:0000256" key="4">
    <source>
        <dbReference type="ARBA" id="ARBA00022989"/>
    </source>
</evidence>
<keyword evidence="3 6" id="KW-0812">Transmembrane</keyword>
<dbReference type="Gene3D" id="1.20.1250.20">
    <property type="entry name" value="MFS general substrate transporter like domains"/>
    <property type="match status" value="1"/>
</dbReference>
<name>A0A0R1UH68_9LACO</name>
<dbReference type="GO" id="GO:0005886">
    <property type="term" value="C:plasma membrane"/>
    <property type="evidence" value="ECO:0007669"/>
    <property type="project" value="UniProtKB-SubCell"/>
</dbReference>
<evidence type="ECO:0000256" key="3">
    <source>
        <dbReference type="ARBA" id="ARBA00022692"/>
    </source>
</evidence>
<feature type="transmembrane region" description="Helical" evidence="6">
    <location>
        <begin position="296"/>
        <end position="316"/>
    </location>
</feature>
<dbReference type="AlphaFoldDB" id="A0A0R1UH68"/>
<feature type="transmembrane region" description="Helical" evidence="6">
    <location>
        <begin position="229"/>
        <end position="247"/>
    </location>
</feature>
<comment type="caution">
    <text evidence="7">The sequence shown here is derived from an EMBL/GenBank/DDBJ whole genome shotgun (WGS) entry which is preliminary data.</text>
</comment>
<keyword evidence="5 6" id="KW-0472">Membrane</keyword>
<feature type="transmembrane region" description="Helical" evidence="6">
    <location>
        <begin position="165"/>
        <end position="192"/>
    </location>
</feature>
<sequence length="428" mass="46058">MKMNVFLKNKDFRRFSVASFLSGAGDVLFYLAFMTYASKLQNYSLALSLIAISESVPKLFEIFGGYFADKTQNKFRNIFLCAIIRFVLYSLVGLLFVVNVSQWNLVLIIIGINFISDTVGSYSGGLVSPLIVDVVGEKEFGEAAGFNSGINQIINMGAQFIGAGLLLVMSYASLAFLNAGTFLLAGILYASVGFKHRKQQKPLETNQVNDQKFFATMKTSFNQVKKQKGLLTVVLVIALLNGSLGVIEPLTNIVLAAHKSTMVIGTYSFTIALMSVMSGAGFALGSMFGPQLFKKASVFSMTIVANILGIIMTGCVLSANTYAIFIAMFFLSATAGIASIKMSQWLVSSVDHKILATSMGMLNTILMAVGPVMTTVLTTISGTMNVYIALVILVAIEVVTLVGSVVVSFRIKGNEESKGKDKKAVVAE</sequence>
<evidence type="ECO:0000256" key="1">
    <source>
        <dbReference type="ARBA" id="ARBA00004651"/>
    </source>
</evidence>
<keyword evidence="4 6" id="KW-1133">Transmembrane helix</keyword>